<dbReference type="Proteomes" id="UP000182444">
    <property type="component" value="Chromosome 1D"/>
</dbReference>
<evidence type="ECO:0000259" key="3">
    <source>
        <dbReference type="Pfam" id="PF23317"/>
    </source>
</evidence>
<evidence type="ECO:0000256" key="2">
    <source>
        <dbReference type="SAM" id="Phobius"/>
    </source>
</evidence>
<dbReference type="InterPro" id="IPR052971">
    <property type="entry name" value="TRP_calcium_channel"/>
</dbReference>
<organism evidence="4 6">
    <name type="scientific">Yarrowia lipolytica</name>
    <name type="common">Candida lipolytica</name>
    <dbReference type="NCBI Taxonomy" id="4952"/>
    <lineage>
        <taxon>Eukaryota</taxon>
        <taxon>Fungi</taxon>
        <taxon>Dikarya</taxon>
        <taxon>Ascomycota</taxon>
        <taxon>Saccharomycotina</taxon>
        <taxon>Dipodascomycetes</taxon>
        <taxon>Dipodascales</taxon>
        <taxon>Dipodascales incertae sedis</taxon>
        <taxon>Yarrowia</taxon>
    </lineage>
</organism>
<reference evidence="5 7" key="2">
    <citation type="submission" date="2018-07" db="EMBL/GenBank/DDBJ databases">
        <title>Draft Genome Assemblies for Five Robust Yarrowia lipolytica Strains Exhibiting High Lipid Production and Pentose Sugar Utilization and Sugar Alcohol Secretion from Undetoxified Lignocellulosic Biomass Hydrolysates.</title>
        <authorList>
            <consortium name="DOE Joint Genome Institute"/>
            <person name="Walker C."/>
            <person name="Ryu S."/>
            <person name="Na H."/>
            <person name="Zane M."/>
            <person name="LaButti K."/>
            <person name="Lipzen A."/>
            <person name="Haridas S."/>
            <person name="Barry K."/>
            <person name="Grigoriev I.V."/>
            <person name="Quarterman J."/>
            <person name="Slininger P."/>
            <person name="Dien B."/>
            <person name="Trinh C.T."/>
        </authorList>
    </citation>
    <scope>NUCLEOTIDE SEQUENCE [LARGE SCALE GENOMIC DNA]</scope>
    <source>
        <strain evidence="5 7">YB392</strain>
    </source>
</reference>
<feature type="transmembrane region" description="Helical" evidence="2">
    <location>
        <begin position="382"/>
        <end position="403"/>
    </location>
</feature>
<dbReference type="SUPFAM" id="SSF81324">
    <property type="entry name" value="Voltage-gated potassium channels"/>
    <property type="match status" value="1"/>
</dbReference>
<dbReference type="GeneID" id="2910523"/>
<dbReference type="Proteomes" id="UP000256601">
    <property type="component" value="Unassembled WGS sequence"/>
</dbReference>
<dbReference type="PANTHER" id="PTHR35859">
    <property type="entry name" value="NONSELECTIVE CATION CHANNEL PROTEIN"/>
    <property type="match status" value="1"/>
</dbReference>
<accession>A0A1D8NCX5</accession>
<feature type="transmembrane region" description="Helical" evidence="2">
    <location>
        <begin position="280"/>
        <end position="299"/>
    </location>
</feature>
<keyword evidence="2" id="KW-0812">Transmembrane</keyword>
<dbReference type="EMBL" id="KZ859020">
    <property type="protein sequence ID" value="RDW24810.1"/>
    <property type="molecule type" value="Genomic_DNA"/>
</dbReference>
<evidence type="ECO:0000313" key="7">
    <source>
        <dbReference type="Proteomes" id="UP000256601"/>
    </source>
</evidence>
<feature type="transmembrane region" description="Helical" evidence="2">
    <location>
        <begin position="410"/>
        <end position="429"/>
    </location>
</feature>
<keyword evidence="2" id="KW-1133">Transmembrane helix</keyword>
<dbReference type="PANTHER" id="PTHR35859:SF5">
    <property type="entry name" value="ION TRANSPORT DOMAIN-CONTAINING PROTEIN"/>
    <property type="match status" value="1"/>
</dbReference>
<dbReference type="InterPro" id="IPR056336">
    <property type="entry name" value="YVC1_C"/>
</dbReference>
<feature type="domain" description="Calcium channel YVC1-like C-terminal transmembrane" evidence="3">
    <location>
        <begin position="309"/>
        <end position="574"/>
    </location>
</feature>
<feature type="transmembrane region" description="Helical" evidence="2">
    <location>
        <begin position="470"/>
        <end position="491"/>
    </location>
</feature>
<sequence length="619" mass="71838">MQQKGFDEIPADLPFAEMVFTVERALTKQISCSYSYEQLQDASHNVVGVFVESLRKETQTNPGIVAALLVARMRLSGGSRDVLSGRVCKTRALVAELIAERYIERLNTEKERLMFVVYEAVEEEGADQHRHAASRNFESESLNQDGYTSFHSDIEDVEYFNDGNERFDTGNEDYGADYGSSDTSFDPDNPGPNPKYFHDEYMYHTTALELAVYSSAKHFLANPTIQQILNDIWTGKIVFWKDINSQSHKEALIYPTCYVLATRRIPDAYTRLRVPRYRQFFMTINYIILLGLYFSLLFIQKKADDYFEMNFTFVEVVLDLFFLGFVVEKIAQEGDRYWSTFDLLVNLDFVVFLVLRIYAYVINDIWLTKLSFDVLSLEAILLFPRVFALLSIYPYYGILLPCLKTLTKDFVKFTTIIAICYFGFLTTFAFLGRGDFTTNEMFWLLVRVFFGSSFAGFDEAPKIHPMFGSLLMLVFVMLTNVLLLTVLISILSTRFSKMMNNAREEYTLLFAESVVEATSDRVTYLYPPLNLLPLLLRPLRLFLTKTQQRRVKIVTLKLTHFPLVFLIWSFENFVVFYHRQMNRRAKKLAEKRWVKARRRVYVEEEGEGLGDGIAVGVRW</sequence>
<dbReference type="VEuPathDB" id="FungiDB:YALI1_D02804g"/>
<feature type="transmembrane region" description="Helical" evidence="2">
    <location>
        <begin position="558"/>
        <end position="577"/>
    </location>
</feature>
<protein>
    <recommendedName>
        <fullName evidence="3">Calcium channel YVC1-like C-terminal transmembrane domain-containing protein</fullName>
    </recommendedName>
</protein>
<dbReference type="Pfam" id="PF23317">
    <property type="entry name" value="YVC1_C"/>
    <property type="match status" value="1"/>
</dbReference>
<gene>
    <name evidence="5" type="ORF">B0I71DRAFT_100122</name>
    <name evidence="4" type="ORF">YALI1_D02804g</name>
</gene>
<evidence type="ECO:0000313" key="4">
    <source>
        <dbReference type="EMBL" id="AOW03476.1"/>
    </source>
</evidence>
<feature type="transmembrane region" description="Helical" evidence="2">
    <location>
        <begin position="311"/>
        <end position="331"/>
    </location>
</feature>
<dbReference type="VEuPathDB" id="FungiDB:YALI0_D02343g"/>
<feature type="transmembrane region" description="Helical" evidence="2">
    <location>
        <begin position="343"/>
        <end position="362"/>
    </location>
</feature>
<evidence type="ECO:0000256" key="1">
    <source>
        <dbReference type="SAM" id="MobiDB-lite"/>
    </source>
</evidence>
<evidence type="ECO:0000313" key="5">
    <source>
        <dbReference type="EMBL" id="RDW24810.1"/>
    </source>
</evidence>
<proteinExistence type="predicted"/>
<dbReference type="eggNOG" id="ENOG502R4J4">
    <property type="taxonomic scope" value="Eukaryota"/>
</dbReference>
<dbReference type="KEGG" id="yli:2910523"/>
<evidence type="ECO:0000313" key="6">
    <source>
        <dbReference type="Proteomes" id="UP000182444"/>
    </source>
</evidence>
<dbReference type="AlphaFoldDB" id="A0A1D8NCX5"/>
<dbReference type="EMBL" id="CP017556">
    <property type="protein sequence ID" value="AOW03476.1"/>
    <property type="molecule type" value="Genomic_DNA"/>
</dbReference>
<reference evidence="4 6" key="1">
    <citation type="journal article" date="2016" name="PLoS ONE">
        <title>Sequence Assembly of Yarrowia lipolytica Strain W29/CLIB89 Shows Transposable Element Diversity.</title>
        <authorList>
            <person name="Magnan C."/>
            <person name="Yu J."/>
            <person name="Chang I."/>
            <person name="Jahn E."/>
            <person name="Kanomata Y."/>
            <person name="Wu J."/>
            <person name="Zeller M."/>
            <person name="Oakes M."/>
            <person name="Baldi P."/>
            <person name="Sandmeyer S."/>
        </authorList>
    </citation>
    <scope>NUCLEOTIDE SEQUENCE [LARGE SCALE GENOMIC DNA]</scope>
    <source>
        <strain evidence="4">CLIB89</strain>
        <strain evidence="6">CLIB89(W29)</strain>
    </source>
</reference>
<name>A0A1D8NCX5_YARLL</name>
<feature type="region of interest" description="Disordered" evidence="1">
    <location>
        <begin position="170"/>
        <end position="191"/>
    </location>
</feature>
<keyword evidence="2" id="KW-0472">Membrane</keyword>